<reference evidence="7 8" key="1">
    <citation type="submission" date="2024-02" db="EMBL/GenBank/DDBJ databases">
        <title>De novo assembly and annotation of 12 fungi associated with fruit tree decline syndrome in Ontario, Canada.</title>
        <authorList>
            <person name="Sulman M."/>
            <person name="Ellouze W."/>
            <person name="Ilyukhin E."/>
        </authorList>
    </citation>
    <scope>NUCLEOTIDE SEQUENCE [LARGE SCALE GENOMIC DNA]</scope>
    <source>
        <strain evidence="7 8">M42-189</strain>
    </source>
</reference>
<dbReference type="PANTHER" id="PTHR46972">
    <property type="entry name" value="MONOOXYGENASE ASQM-RELATED"/>
    <property type="match status" value="1"/>
</dbReference>
<dbReference type="SUPFAM" id="SSF51905">
    <property type="entry name" value="FAD/NAD(P)-binding domain"/>
    <property type="match status" value="1"/>
</dbReference>
<dbReference type="EMBL" id="JAKJXO020000006">
    <property type="protein sequence ID" value="KAL1603457.1"/>
    <property type="molecule type" value="Genomic_DNA"/>
</dbReference>
<evidence type="ECO:0000256" key="4">
    <source>
        <dbReference type="ARBA" id="ARBA00023033"/>
    </source>
</evidence>
<evidence type="ECO:0000313" key="7">
    <source>
        <dbReference type="EMBL" id="KAL1603457.1"/>
    </source>
</evidence>
<feature type="compositionally biased region" description="Basic and acidic residues" evidence="5">
    <location>
        <begin position="102"/>
        <end position="113"/>
    </location>
</feature>
<proteinExistence type="predicted"/>
<organism evidence="7 8">
    <name type="scientific">Paraconiothyrium brasiliense</name>
    <dbReference type="NCBI Taxonomy" id="300254"/>
    <lineage>
        <taxon>Eukaryota</taxon>
        <taxon>Fungi</taxon>
        <taxon>Dikarya</taxon>
        <taxon>Ascomycota</taxon>
        <taxon>Pezizomycotina</taxon>
        <taxon>Dothideomycetes</taxon>
        <taxon>Pleosporomycetidae</taxon>
        <taxon>Pleosporales</taxon>
        <taxon>Massarineae</taxon>
        <taxon>Didymosphaeriaceae</taxon>
        <taxon>Paraconiothyrium</taxon>
    </lineage>
</organism>
<feature type="region of interest" description="Disordered" evidence="5">
    <location>
        <begin position="90"/>
        <end position="113"/>
    </location>
</feature>
<dbReference type="PRINTS" id="PR00420">
    <property type="entry name" value="RNGMNOXGNASE"/>
</dbReference>
<accession>A0ABR3RGH5</accession>
<dbReference type="InterPro" id="IPR036188">
    <property type="entry name" value="FAD/NAD-bd_sf"/>
</dbReference>
<evidence type="ECO:0000256" key="3">
    <source>
        <dbReference type="ARBA" id="ARBA00023002"/>
    </source>
</evidence>
<evidence type="ECO:0000256" key="5">
    <source>
        <dbReference type="SAM" id="MobiDB-lite"/>
    </source>
</evidence>
<feature type="compositionally biased region" description="Acidic residues" evidence="5">
    <location>
        <begin position="90"/>
        <end position="101"/>
    </location>
</feature>
<name>A0ABR3RGH5_9PLEO</name>
<dbReference type="InterPro" id="IPR002938">
    <property type="entry name" value="FAD-bd"/>
</dbReference>
<evidence type="ECO:0000313" key="8">
    <source>
        <dbReference type="Proteomes" id="UP001521785"/>
    </source>
</evidence>
<comment type="caution">
    <text evidence="7">The sequence shown here is derived from an EMBL/GenBank/DDBJ whole genome shotgun (WGS) entry which is preliminary data.</text>
</comment>
<evidence type="ECO:0000256" key="2">
    <source>
        <dbReference type="ARBA" id="ARBA00022827"/>
    </source>
</evidence>
<protein>
    <recommendedName>
        <fullName evidence="6">FAD-binding domain-containing protein</fullName>
    </recommendedName>
</protein>
<keyword evidence="4" id="KW-0503">Monooxygenase</keyword>
<dbReference type="Gene3D" id="3.50.50.60">
    <property type="entry name" value="FAD/NAD(P)-binding domain"/>
    <property type="match status" value="1"/>
</dbReference>
<keyword evidence="2" id="KW-0274">FAD</keyword>
<sequence>MFPPTPKIAIIGAGPTSLTLAAILHRNAIPYTIYEAAPALRHQGGSLDLHPQTGQQALREAGLWDAFVEHARPESDCLKLVDLDSGEVFWDENAGDGQPSEEQEKERAVQDSLEGRPEIDREWLMRITYGAVPEASVKWGAKLKGVVPSSEPCKHALHFADGSTEEGFDLVVGGDGAWSKVRNLLTDLKPRYSGISAVELWHNDVQREPWLRDYVGAGSCFAFAEGSAVLSQRQGDGSLRTYACLRVPETFIAECGIDWESGDTARTQFVERYFNHVAPDLQRLLTLSKDKLMPRVLYELPIGFSYPHVQGVTLIGDAAHVMTPFAGVGVNVGMTDALVLAREVIASCKGEKSLDEAVKAYEEEMWPRAKKFMEKTAEGKERHFRAGGSREMADMMKAFHAGQTPE</sequence>
<keyword evidence="1" id="KW-0285">Flavoprotein</keyword>
<dbReference type="Proteomes" id="UP001521785">
    <property type="component" value="Unassembled WGS sequence"/>
</dbReference>
<dbReference type="Pfam" id="PF01494">
    <property type="entry name" value="FAD_binding_3"/>
    <property type="match status" value="1"/>
</dbReference>
<gene>
    <name evidence="7" type="ORF">SLS60_005044</name>
</gene>
<evidence type="ECO:0000256" key="1">
    <source>
        <dbReference type="ARBA" id="ARBA00022630"/>
    </source>
</evidence>
<keyword evidence="3" id="KW-0560">Oxidoreductase</keyword>
<keyword evidence="8" id="KW-1185">Reference proteome</keyword>
<dbReference type="PANTHER" id="PTHR46972:SF1">
    <property type="entry name" value="FAD DEPENDENT OXIDOREDUCTASE DOMAIN-CONTAINING PROTEIN"/>
    <property type="match status" value="1"/>
</dbReference>
<evidence type="ECO:0000259" key="6">
    <source>
        <dbReference type="Pfam" id="PF01494"/>
    </source>
</evidence>
<feature type="domain" description="FAD-binding" evidence="6">
    <location>
        <begin position="8"/>
        <end position="375"/>
    </location>
</feature>